<evidence type="ECO:0000313" key="3">
    <source>
        <dbReference type="Proteomes" id="UP000265715"/>
    </source>
</evidence>
<accession>A0A399EMI9</accession>
<evidence type="ECO:0000313" key="2">
    <source>
        <dbReference type="EMBL" id="RIH85847.1"/>
    </source>
</evidence>
<dbReference type="Proteomes" id="UP000265715">
    <property type="component" value="Unassembled WGS sequence"/>
</dbReference>
<gene>
    <name evidence="2" type="ORF">Mterra_01604</name>
</gene>
<reference evidence="2 3" key="1">
    <citation type="submission" date="2018-08" db="EMBL/GenBank/DDBJ databases">
        <title>Meiothermus terrae DSM 26712 genome sequencing project.</title>
        <authorList>
            <person name="Da Costa M.S."/>
            <person name="Albuquerque L."/>
            <person name="Raposo P."/>
            <person name="Froufe H.J.C."/>
            <person name="Barroso C.S."/>
            <person name="Egas C."/>
        </authorList>
    </citation>
    <scope>NUCLEOTIDE SEQUENCE [LARGE SCALE GENOMIC DNA]</scope>
    <source>
        <strain evidence="2 3">DSM 26712</strain>
    </source>
</reference>
<sequence length="46" mass="5463">MGRVEREPRPVAQMKRHLEHHYPKDVTPADPCRLTEDRVNLVLSER</sequence>
<name>A0A399EMI9_9DEIN</name>
<proteinExistence type="predicted"/>
<keyword evidence="3" id="KW-1185">Reference proteome</keyword>
<feature type="region of interest" description="Disordered" evidence="1">
    <location>
        <begin position="1"/>
        <end position="31"/>
    </location>
</feature>
<organism evidence="2 3">
    <name type="scientific">Calidithermus terrae</name>
    <dbReference type="NCBI Taxonomy" id="1408545"/>
    <lineage>
        <taxon>Bacteria</taxon>
        <taxon>Thermotogati</taxon>
        <taxon>Deinococcota</taxon>
        <taxon>Deinococci</taxon>
        <taxon>Thermales</taxon>
        <taxon>Thermaceae</taxon>
        <taxon>Calidithermus</taxon>
    </lineage>
</organism>
<evidence type="ECO:0000256" key="1">
    <source>
        <dbReference type="SAM" id="MobiDB-lite"/>
    </source>
</evidence>
<protein>
    <submittedName>
        <fullName evidence="2">Uncharacterized protein</fullName>
    </submittedName>
</protein>
<dbReference type="AlphaFoldDB" id="A0A399EMI9"/>
<comment type="caution">
    <text evidence="2">The sequence shown here is derived from an EMBL/GenBank/DDBJ whole genome shotgun (WGS) entry which is preliminary data.</text>
</comment>
<dbReference type="EMBL" id="QXDL01000053">
    <property type="protein sequence ID" value="RIH85847.1"/>
    <property type="molecule type" value="Genomic_DNA"/>
</dbReference>